<dbReference type="Proteomes" id="UP001642260">
    <property type="component" value="Unassembled WGS sequence"/>
</dbReference>
<organism evidence="2 3">
    <name type="scientific">Eruca vesicaria subsp. sativa</name>
    <name type="common">Garden rocket</name>
    <name type="synonym">Eruca sativa</name>
    <dbReference type="NCBI Taxonomy" id="29727"/>
    <lineage>
        <taxon>Eukaryota</taxon>
        <taxon>Viridiplantae</taxon>
        <taxon>Streptophyta</taxon>
        <taxon>Embryophyta</taxon>
        <taxon>Tracheophyta</taxon>
        <taxon>Spermatophyta</taxon>
        <taxon>Magnoliopsida</taxon>
        <taxon>eudicotyledons</taxon>
        <taxon>Gunneridae</taxon>
        <taxon>Pentapetalae</taxon>
        <taxon>rosids</taxon>
        <taxon>malvids</taxon>
        <taxon>Brassicales</taxon>
        <taxon>Brassicaceae</taxon>
        <taxon>Brassiceae</taxon>
        <taxon>Eruca</taxon>
    </lineage>
</organism>
<keyword evidence="3" id="KW-1185">Reference proteome</keyword>
<feature type="compositionally biased region" description="Low complexity" evidence="1">
    <location>
        <begin position="86"/>
        <end position="95"/>
    </location>
</feature>
<name>A0ABC8JFG4_ERUVS</name>
<dbReference type="EMBL" id="CAKOAT010085710">
    <property type="protein sequence ID" value="CAH8317400.1"/>
    <property type="molecule type" value="Genomic_DNA"/>
</dbReference>
<sequence>MSAADYVKIQPHLQGKPISTTNQFSALAEFPPLSYAKAVNPTPQKITLTPPIQKTTDQKSTYFLKPQPLPPIQTKQSPTKKPPSPTESTTSSSGSKKSKGNDKLKKFLEAIAMQISSDEEEDITQDTNTESENPYGGPLSQDPYEE</sequence>
<feature type="compositionally biased region" description="Polar residues" evidence="1">
    <location>
        <begin position="41"/>
        <end position="61"/>
    </location>
</feature>
<accession>A0ABC8JFG4</accession>
<evidence type="ECO:0000256" key="1">
    <source>
        <dbReference type="SAM" id="MobiDB-lite"/>
    </source>
</evidence>
<evidence type="ECO:0000313" key="3">
    <source>
        <dbReference type="Proteomes" id="UP001642260"/>
    </source>
</evidence>
<feature type="compositionally biased region" description="Basic and acidic residues" evidence="1">
    <location>
        <begin position="99"/>
        <end position="108"/>
    </location>
</feature>
<evidence type="ECO:0000313" key="2">
    <source>
        <dbReference type="EMBL" id="CAH8317400.1"/>
    </source>
</evidence>
<dbReference type="AlphaFoldDB" id="A0ABC8JFG4"/>
<reference evidence="2 3" key="1">
    <citation type="submission" date="2022-03" db="EMBL/GenBank/DDBJ databases">
        <authorList>
            <person name="Macdonald S."/>
            <person name="Ahmed S."/>
            <person name="Newling K."/>
        </authorList>
    </citation>
    <scope>NUCLEOTIDE SEQUENCE [LARGE SCALE GENOMIC DNA]</scope>
</reference>
<comment type="caution">
    <text evidence="2">The sequence shown here is derived from an EMBL/GenBank/DDBJ whole genome shotgun (WGS) entry which is preliminary data.</text>
</comment>
<protein>
    <submittedName>
        <fullName evidence="2">Uncharacterized protein</fullName>
    </submittedName>
</protein>
<feature type="region of interest" description="Disordered" evidence="1">
    <location>
        <begin position="41"/>
        <end position="146"/>
    </location>
</feature>
<gene>
    <name evidence="2" type="ORF">ERUC_LOCUS7936</name>
</gene>
<proteinExistence type="predicted"/>